<dbReference type="Ensembl" id="ENSCANT00000053954.1">
    <property type="protein sequence ID" value="ENSCANP00000030744.1"/>
    <property type="gene ID" value="ENSCANG00000039042.1"/>
</dbReference>
<dbReference type="Gene3D" id="1.20.5.170">
    <property type="match status" value="1"/>
</dbReference>
<evidence type="ECO:0000256" key="1">
    <source>
        <dbReference type="ARBA" id="ARBA00022744"/>
    </source>
</evidence>
<evidence type="ECO:0000259" key="9">
    <source>
        <dbReference type="PROSITE" id="PS51842"/>
    </source>
</evidence>
<dbReference type="Proteomes" id="UP000233080">
    <property type="component" value="Unassembled WGS sequence"/>
</dbReference>
<organism evidence="10 11">
    <name type="scientific">Colobus angolensis palliatus</name>
    <name type="common">Peters' Angolan colobus</name>
    <dbReference type="NCBI Taxonomy" id="336983"/>
    <lineage>
        <taxon>Eukaryota</taxon>
        <taxon>Metazoa</taxon>
        <taxon>Chordata</taxon>
        <taxon>Craniata</taxon>
        <taxon>Vertebrata</taxon>
        <taxon>Euteleostomi</taxon>
        <taxon>Mammalia</taxon>
        <taxon>Eutheria</taxon>
        <taxon>Euarchontoglires</taxon>
        <taxon>Primates</taxon>
        <taxon>Haplorrhini</taxon>
        <taxon>Catarrhini</taxon>
        <taxon>Cercopithecidae</taxon>
        <taxon>Colobinae</taxon>
        <taxon>Colobus</taxon>
    </lineage>
</organism>
<feature type="compositionally biased region" description="Gly residues" evidence="8">
    <location>
        <begin position="297"/>
        <end position="313"/>
    </location>
</feature>
<reference evidence="10" key="2">
    <citation type="submission" date="2025-09" db="UniProtKB">
        <authorList>
            <consortium name="Ensembl"/>
        </authorList>
    </citation>
    <scope>IDENTIFICATION</scope>
</reference>
<sequence length="335" mass="36743">MRQNTEVRSMQDVVEDYKSKYEDEINKRTGSENDFVVLKKDVDAAYVSKVDLESRVDTLTGEVNFLKYLFLTELSQMQTHISDTNVILSMDNNRSLDLDSIIDAVRTQYELIAQRSKDEAEALYQTKYQELQITAGRHGDDLKNSKMEIAELNCTVQRLQAEISNVKKQIEQMQSLISDAEERGEQALQDARQKLQDLEEALQQSKEELARLLRDYQAMLGAKLSLDVEIATYRQLLEGEESRWVPQLSVQNSQVSISGGAGGSGSYVSGGYGGGSGGGYGGGRSYRGGGARRGSGGGYGSGGGSYGGSGRSSGGSSRVQIIQTSTNTSHRRILE</sequence>
<dbReference type="SMART" id="SM01391">
    <property type="entry name" value="Filament"/>
    <property type="match status" value="1"/>
</dbReference>
<dbReference type="PROSITE" id="PS51842">
    <property type="entry name" value="IF_ROD_2"/>
    <property type="match status" value="1"/>
</dbReference>
<dbReference type="InterPro" id="IPR018039">
    <property type="entry name" value="IF_conserved"/>
</dbReference>
<evidence type="ECO:0000256" key="8">
    <source>
        <dbReference type="SAM" id="MobiDB-lite"/>
    </source>
</evidence>
<dbReference type="GO" id="GO:0045109">
    <property type="term" value="P:intermediate filament organization"/>
    <property type="evidence" value="ECO:0007669"/>
    <property type="project" value="TreeGrafter"/>
</dbReference>
<accession>A0A2K5JPF4</accession>
<feature type="region of interest" description="Disordered" evidence="8">
    <location>
        <begin position="297"/>
        <end position="335"/>
    </location>
</feature>
<evidence type="ECO:0000256" key="2">
    <source>
        <dbReference type="ARBA" id="ARBA00022754"/>
    </source>
</evidence>
<dbReference type="InterPro" id="IPR003054">
    <property type="entry name" value="Keratin_II"/>
</dbReference>
<dbReference type="PRINTS" id="PR01276">
    <property type="entry name" value="TYPE2KERATIN"/>
</dbReference>
<dbReference type="GO" id="GO:0031424">
    <property type="term" value="P:keratinization"/>
    <property type="evidence" value="ECO:0007669"/>
    <property type="project" value="TreeGrafter"/>
</dbReference>
<dbReference type="InterPro" id="IPR039008">
    <property type="entry name" value="IF_rod_dom"/>
</dbReference>
<proteinExistence type="inferred from homology"/>
<dbReference type="GO" id="GO:0005615">
    <property type="term" value="C:extracellular space"/>
    <property type="evidence" value="ECO:0007669"/>
    <property type="project" value="TreeGrafter"/>
</dbReference>
<keyword evidence="2 6" id="KW-0403">Intermediate filament</keyword>
<evidence type="ECO:0000313" key="11">
    <source>
        <dbReference type="Proteomes" id="UP000233080"/>
    </source>
</evidence>
<dbReference type="Gene3D" id="1.20.5.500">
    <property type="entry name" value="Single helix bin"/>
    <property type="match status" value="1"/>
</dbReference>
<dbReference type="PANTHER" id="PTHR45616">
    <property type="entry name" value="GATA-TYPE DOMAIN-CONTAINING PROTEIN"/>
    <property type="match status" value="1"/>
</dbReference>
<name>A0A2K5JPF4_COLAP</name>
<dbReference type="Gene3D" id="1.20.5.1160">
    <property type="entry name" value="Vasodilator-stimulated phosphoprotein"/>
    <property type="match status" value="1"/>
</dbReference>
<keyword evidence="11" id="KW-1185">Reference proteome</keyword>
<dbReference type="GO" id="GO:0045095">
    <property type="term" value="C:keratin filament"/>
    <property type="evidence" value="ECO:0007669"/>
    <property type="project" value="InterPro"/>
</dbReference>
<comment type="similarity">
    <text evidence="5 6">Belongs to the intermediate filament family.</text>
</comment>
<evidence type="ECO:0000256" key="4">
    <source>
        <dbReference type="ARBA" id="ARBA00023054"/>
    </source>
</evidence>
<evidence type="ECO:0000256" key="7">
    <source>
        <dbReference type="SAM" id="Coils"/>
    </source>
</evidence>
<keyword evidence="4 7" id="KW-0175">Coiled coil</keyword>
<keyword evidence="3" id="KW-0164">Citrullination</keyword>
<dbReference type="AlphaFoldDB" id="A0A2K5JPF4"/>
<protein>
    <recommendedName>
        <fullName evidence="9">IF rod domain-containing protein</fullName>
    </recommendedName>
</protein>
<evidence type="ECO:0000256" key="5">
    <source>
        <dbReference type="ARBA" id="ARBA00061646"/>
    </source>
</evidence>
<dbReference type="FunFam" id="1.20.5.1160:FF:000001">
    <property type="entry name" value="Keratin type II"/>
    <property type="match status" value="1"/>
</dbReference>
<reference evidence="10" key="1">
    <citation type="submission" date="2025-08" db="UniProtKB">
        <authorList>
            <consortium name="Ensembl"/>
        </authorList>
    </citation>
    <scope>IDENTIFICATION</scope>
</reference>
<feature type="coiled-coil region" evidence="7">
    <location>
        <begin position="142"/>
        <end position="222"/>
    </location>
</feature>
<evidence type="ECO:0000313" key="10">
    <source>
        <dbReference type="Ensembl" id="ENSCANP00000030744.1"/>
    </source>
</evidence>
<dbReference type="FunFam" id="1.20.5.500:FF:000001">
    <property type="entry name" value="Type II keratin 23"/>
    <property type="match status" value="1"/>
</dbReference>
<dbReference type="Pfam" id="PF00038">
    <property type="entry name" value="Filament"/>
    <property type="match status" value="1"/>
</dbReference>
<dbReference type="GO" id="GO:0030280">
    <property type="term" value="F:structural constituent of skin epidermis"/>
    <property type="evidence" value="ECO:0007669"/>
    <property type="project" value="TreeGrafter"/>
</dbReference>
<evidence type="ECO:0000256" key="6">
    <source>
        <dbReference type="RuleBase" id="RU000685"/>
    </source>
</evidence>
<dbReference type="PANTHER" id="PTHR45616:SF24">
    <property type="entry name" value="KERATIN, TYPE II CYTOSKELETAL 1B"/>
    <property type="match status" value="1"/>
</dbReference>
<dbReference type="FunFam" id="1.20.5.170:FF:000065">
    <property type="entry name" value="Keratin, type II cytoskeletal 80"/>
    <property type="match status" value="1"/>
</dbReference>
<keyword evidence="1" id="KW-0416">Keratin</keyword>
<feature type="domain" description="IF rod" evidence="9">
    <location>
        <begin position="1"/>
        <end position="244"/>
    </location>
</feature>
<dbReference type="SUPFAM" id="SSF64593">
    <property type="entry name" value="Intermediate filament protein, coiled coil region"/>
    <property type="match status" value="1"/>
</dbReference>
<dbReference type="PROSITE" id="PS00226">
    <property type="entry name" value="IF_ROD_1"/>
    <property type="match status" value="1"/>
</dbReference>
<evidence type="ECO:0000256" key="3">
    <source>
        <dbReference type="ARBA" id="ARBA00022934"/>
    </source>
</evidence>